<evidence type="ECO:0000256" key="2">
    <source>
        <dbReference type="ARBA" id="ARBA00022833"/>
    </source>
</evidence>
<accession>A1BBK6</accession>
<evidence type="ECO:0000256" key="3">
    <source>
        <dbReference type="ARBA" id="ARBA00023002"/>
    </source>
</evidence>
<reference evidence="8" key="1">
    <citation type="submission" date="2006-12" db="EMBL/GenBank/DDBJ databases">
        <title>Complete sequence of plasmid 1 of Paracoccus denitrificans PD1222.</title>
        <authorList>
            <person name="Copeland A."/>
            <person name="Lucas S."/>
            <person name="Lapidus A."/>
            <person name="Barry K."/>
            <person name="Detter J.C."/>
            <person name="Glavina del Rio T."/>
            <person name="Hammon N."/>
            <person name="Israni S."/>
            <person name="Dalin E."/>
            <person name="Tice H."/>
            <person name="Pitluck S."/>
            <person name="Munk A.C."/>
            <person name="Brettin T."/>
            <person name="Bruce D."/>
            <person name="Han C."/>
            <person name="Tapia R."/>
            <person name="Gilna P."/>
            <person name="Schmutz J."/>
            <person name="Larimer F."/>
            <person name="Land M."/>
            <person name="Hauser L."/>
            <person name="Kyrpides N."/>
            <person name="Lykidis A."/>
            <person name="Spiro S."/>
            <person name="Richardson D.J."/>
            <person name="Moir J.W.B."/>
            <person name="Ferguson S.J."/>
            <person name="van Spanning R.J.M."/>
            <person name="Richardson P."/>
        </authorList>
    </citation>
    <scope>NUCLEOTIDE SEQUENCE [LARGE SCALE GENOMIC DNA]</scope>
    <source>
        <strain evidence="8">Pd 1222</strain>
        <plasmid evidence="8">pPD1222</plasmid>
    </source>
</reference>
<proteinExistence type="inferred from homology"/>
<dbReference type="CDD" id="cd08234">
    <property type="entry name" value="threonine_DH_like"/>
    <property type="match status" value="1"/>
</dbReference>
<comment type="similarity">
    <text evidence="4">Belongs to the zinc-containing alcohol dehydrogenase family.</text>
</comment>
<dbReference type="SUPFAM" id="SSF51735">
    <property type="entry name" value="NAD(P)-binding Rossmann-fold domains"/>
    <property type="match status" value="1"/>
</dbReference>
<keyword evidence="2 4" id="KW-0862">Zinc</keyword>
<dbReference type="RefSeq" id="WP_011751059.1">
    <property type="nucleotide sequence ID" value="NC_008688.1"/>
</dbReference>
<feature type="domain" description="Alcohol dehydrogenase-like C-terminal" evidence="5">
    <location>
        <begin position="170"/>
        <end position="290"/>
    </location>
</feature>
<dbReference type="Pfam" id="PF00107">
    <property type="entry name" value="ADH_zinc_N"/>
    <property type="match status" value="1"/>
</dbReference>
<evidence type="ECO:0000256" key="1">
    <source>
        <dbReference type="ARBA" id="ARBA00022723"/>
    </source>
</evidence>
<evidence type="ECO:0000259" key="6">
    <source>
        <dbReference type="Pfam" id="PF08240"/>
    </source>
</evidence>
<dbReference type="InterPro" id="IPR013154">
    <property type="entry name" value="ADH-like_N"/>
</dbReference>
<dbReference type="PANTHER" id="PTHR43401:SF2">
    <property type="entry name" value="L-THREONINE 3-DEHYDROGENASE"/>
    <property type="match status" value="1"/>
</dbReference>
<geneLocation type="plasmid" evidence="8">
    <name>pPD1222</name>
</geneLocation>
<dbReference type="SUPFAM" id="SSF50129">
    <property type="entry name" value="GroES-like"/>
    <property type="match status" value="1"/>
</dbReference>
<dbReference type="EnsemblBacteria" id="ABL72900">
    <property type="protein sequence ID" value="ABL72900"/>
    <property type="gene ID" value="Pden_4840"/>
</dbReference>
<dbReference type="Proteomes" id="UP000000361">
    <property type="component" value="Chromosome 1"/>
</dbReference>
<dbReference type="GeneID" id="93454267"/>
<evidence type="ECO:0000313" key="8">
    <source>
        <dbReference type="Proteomes" id="UP000000361"/>
    </source>
</evidence>
<dbReference type="EMBL" id="CP000491">
    <property type="protein sequence ID" value="ABL72900.1"/>
    <property type="molecule type" value="Genomic_DNA"/>
</dbReference>
<organism evidence="7 8">
    <name type="scientific">Paracoccus denitrificans (strain Pd 1222)</name>
    <dbReference type="NCBI Taxonomy" id="318586"/>
    <lineage>
        <taxon>Bacteria</taxon>
        <taxon>Pseudomonadati</taxon>
        <taxon>Pseudomonadota</taxon>
        <taxon>Alphaproteobacteria</taxon>
        <taxon>Rhodobacterales</taxon>
        <taxon>Paracoccaceae</taxon>
        <taxon>Paracoccus</taxon>
    </lineage>
</organism>
<protein>
    <submittedName>
        <fullName evidence="7">Alcohol dehydrogenase GroES domain protein</fullName>
    </submittedName>
</protein>
<dbReference type="GO" id="GO:0016491">
    <property type="term" value="F:oxidoreductase activity"/>
    <property type="evidence" value="ECO:0007669"/>
    <property type="project" value="UniProtKB-KW"/>
</dbReference>
<dbReference type="HOGENOM" id="CLU_026673_11_0_5"/>
<dbReference type="InterPro" id="IPR036291">
    <property type="entry name" value="NAD(P)-bd_dom_sf"/>
</dbReference>
<dbReference type="Gene3D" id="3.40.50.720">
    <property type="entry name" value="NAD(P)-binding Rossmann-like Domain"/>
    <property type="match status" value="1"/>
</dbReference>
<keyword evidence="8" id="KW-1185">Reference proteome</keyword>
<name>A1BBK6_PARDP</name>
<dbReference type="KEGG" id="pde:Pden_4840"/>
<dbReference type="eggNOG" id="COG1063">
    <property type="taxonomic scope" value="Bacteria"/>
</dbReference>
<dbReference type="InterPro" id="IPR013149">
    <property type="entry name" value="ADH-like_C"/>
</dbReference>
<dbReference type="Pfam" id="PF08240">
    <property type="entry name" value="ADH_N"/>
    <property type="match status" value="1"/>
</dbReference>
<evidence type="ECO:0000313" key="7">
    <source>
        <dbReference type="EMBL" id="ABL72900.1"/>
    </source>
</evidence>
<dbReference type="InterPro" id="IPR050129">
    <property type="entry name" value="Zn_alcohol_dh"/>
</dbReference>
<gene>
    <name evidence="7" type="ordered locus">Pden_4840</name>
</gene>
<comment type="cofactor">
    <cofactor evidence="4">
        <name>Zn(2+)</name>
        <dbReference type="ChEBI" id="CHEBI:29105"/>
    </cofactor>
</comment>
<dbReference type="GO" id="GO:0008270">
    <property type="term" value="F:zinc ion binding"/>
    <property type="evidence" value="ECO:0007669"/>
    <property type="project" value="InterPro"/>
</dbReference>
<keyword evidence="3" id="KW-0560">Oxidoreductase</keyword>
<feature type="domain" description="Alcohol dehydrogenase-like N-terminal" evidence="6">
    <location>
        <begin position="23"/>
        <end position="132"/>
    </location>
</feature>
<dbReference type="PANTHER" id="PTHR43401">
    <property type="entry name" value="L-THREONINE 3-DEHYDROGENASE"/>
    <property type="match status" value="1"/>
</dbReference>
<dbReference type="InterPro" id="IPR002328">
    <property type="entry name" value="ADH_Zn_CS"/>
</dbReference>
<dbReference type="PROSITE" id="PS00059">
    <property type="entry name" value="ADH_ZINC"/>
    <property type="match status" value="1"/>
</dbReference>
<dbReference type="Gene3D" id="3.90.180.10">
    <property type="entry name" value="Medium-chain alcohol dehydrogenases, catalytic domain"/>
    <property type="match status" value="1"/>
</dbReference>
<dbReference type="AlphaFoldDB" id="A1BBK6"/>
<dbReference type="InterPro" id="IPR011032">
    <property type="entry name" value="GroES-like_sf"/>
</dbReference>
<dbReference type="OrthoDB" id="9809185at2"/>
<keyword evidence="7" id="KW-0614">Plasmid</keyword>
<sequence>MQAIVLRQGGQVAVETLSDPEPGPGEVLIAVRASGICHTDIEILRGNYGASAFPLVPGHEYAGEVLALGAGVTGFAAGDLVVVDPNIGCGTCPGCRAGRVNLCESLGAYGVTRNGGFAERCVVRADALVPAPGMDPALAALAEPMGCVLNGLSPLAGRRIDRALVFGAGPIGMLMGIALRQRGAEAIMVDLDEDRLAMAAEFGLGALAQGTAELERLRHGCDLAVDATGVPAVAARLPEYAANGGNMLYFGVCPPAARIEISPFEIFRRQLSLFGTHSLNHNIAEALEVIQACGPGLGRLITHRLPLPEVARLFGAGTPRGAMKVLMDTE</sequence>
<evidence type="ECO:0000259" key="5">
    <source>
        <dbReference type="Pfam" id="PF00107"/>
    </source>
</evidence>
<evidence type="ECO:0000256" key="4">
    <source>
        <dbReference type="RuleBase" id="RU361277"/>
    </source>
</evidence>
<keyword evidence="1 4" id="KW-0479">Metal-binding</keyword>